<dbReference type="Proteomes" id="UP000072874">
    <property type="component" value="Chromosome 4"/>
</dbReference>
<evidence type="ECO:0000256" key="9">
    <source>
        <dbReference type="PROSITE-ProRule" id="PRU00742"/>
    </source>
</evidence>
<keyword evidence="7 10" id="KW-0464">Manganese</keyword>
<dbReference type="GO" id="GO:0005829">
    <property type="term" value="C:cytosol"/>
    <property type="evidence" value="ECO:0007669"/>
    <property type="project" value="TreeGrafter"/>
</dbReference>
<evidence type="ECO:0000256" key="1">
    <source>
        <dbReference type="ARBA" id="ARBA00005098"/>
    </source>
</evidence>
<evidence type="ECO:0000256" key="3">
    <source>
        <dbReference type="ARBA" id="ARBA00018123"/>
    </source>
</evidence>
<dbReference type="VEuPathDB" id="PlasmoDB:PY03443"/>
<comment type="cofactor">
    <cofactor evidence="10">
        <name>Mn(2+)</name>
        <dbReference type="ChEBI" id="CHEBI:29035"/>
    </cofactor>
    <text evidence="10">Binds 2 manganese ions per subunit.</text>
</comment>
<comment type="similarity">
    <text evidence="9 10">Belongs to the arginase family.</text>
</comment>
<proteinExistence type="inferred from homology"/>
<dbReference type="PROSITE" id="PS51409">
    <property type="entry name" value="ARGINASE_2"/>
    <property type="match status" value="1"/>
</dbReference>
<dbReference type="RefSeq" id="XP_725416.1">
    <property type="nucleotide sequence ID" value="XM_720323.1"/>
</dbReference>
<keyword evidence="5 10" id="KW-0479">Metal-binding</keyword>
<evidence type="ECO:0000256" key="6">
    <source>
        <dbReference type="ARBA" id="ARBA00022801"/>
    </source>
</evidence>
<dbReference type="PANTHER" id="PTHR43782:SF3">
    <property type="entry name" value="ARGINASE"/>
    <property type="match status" value="1"/>
</dbReference>
<dbReference type="AlphaFoldDB" id="A0A4V0KG76"/>
<reference evidence="11 12" key="1">
    <citation type="journal article" date="2014" name="BMC Biol.">
        <title>A comprehensive evaluation of rodent malaria parasite genomes and gene expression.</title>
        <authorList>
            <person name="Otto T.D."/>
            <person name="Bohme U."/>
            <person name="Jackson A.P."/>
            <person name="Hunt M."/>
            <person name="Franke-Fayard B."/>
            <person name="Hoeijmakers W.A."/>
            <person name="Religa A.A."/>
            <person name="Robertson L."/>
            <person name="Sanders M."/>
            <person name="Ogun S.A."/>
            <person name="Cunningham D."/>
            <person name="Erhart A."/>
            <person name="Billker O."/>
            <person name="Khan S.M."/>
            <person name="Stunnenberg H.G."/>
            <person name="Langhorne J."/>
            <person name="Holder A.A."/>
            <person name="Waters A.P."/>
            <person name="Newbold C.I."/>
            <person name="Pain A."/>
            <person name="Berriman M."/>
            <person name="Janse C.J."/>
        </authorList>
    </citation>
    <scope>NUCLEOTIDE SEQUENCE [LARGE SCALE GENOMIC DNA]</scope>
    <source>
        <strain evidence="11 12">17X</strain>
    </source>
</reference>
<dbReference type="EC" id="3.5.3.1" evidence="2 10"/>
<dbReference type="Gene3D" id="3.40.800.10">
    <property type="entry name" value="Ureohydrolase domain"/>
    <property type="match status" value="1"/>
</dbReference>
<dbReference type="GO" id="GO:0030145">
    <property type="term" value="F:manganese ion binding"/>
    <property type="evidence" value="ECO:0007669"/>
    <property type="project" value="TreeGrafter"/>
</dbReference>
<evidence type="ECO:0000256" key="10">
    <source>
        <dbReference type="RuleBase" id="RU361159"/>
    </source>
</evidence>
<evidence type="ECO:0000256" key="4">
    <source>
        <dbReference type="ARBA" id="ARBA00022503"/>
    </source>
</evidence>
<evidence type="ECO:0000313" key="11">
    <source>
        <dbReference type="EMBL" id="VTZ73444.1"/>
    </source>
</evidence>
<dbReference type="KEGG" id="pyo:PY17X_0417600"/>
<dbReference type="OMA" id="YKEFRYA"/>
<dbReference type="VEuPathDB" id="PlasmoDB:PYYM_0417600"/>
<dbReference type="OrthoDB" id="288726at2759"/>
<evidence type="ECO:0000256" key="5">
    <source>
        <dbReference type="ARBA" id="ARBA00022723"/>
    </source>
</evidence>
<gene>
    <name evidence="11" type="ORF">PY17X_0417600</name>
</gene>
<dbReference type="FunFam" id="3.40.800.10:FF:000012">
    <property type="entry name" value="Arginase"/>
    <property type="match status" value="1"/>
</dbReference>
<dbReference type="PRINTS" id="PR00116">
    <property type="entry name" value="ARGINASE"/>
</dbReference>
<dbReference type="GeneID" id="3830671"/>
<organism evidence="11 12">
    <name type="scientific">Plasmodium yoelii</name>
    <dbReference type="NCBI Taxonomy" id="5861"/>
    <lineage>
        <taxon>Eukaryota</taxon>
        <taxon>Sar</taxon>
        <taxon>Alveolata</taxon>
        <taxon>Apicomplexa</taxon>
        <taxon>Aconoidasida</taxon>
        <taxon>Haemosporida</taxon>
        <taxon>Plasmodiidae</taxon>
        <taxon>Plasmodium</taxon>
        <taxon>Plasmodium (Vinckeia)</taxon>
    </lineage>
</organism>
<dbReference type="NCBIfam" id="TIGR01229">
    <property type="entry name" value="rocF_arginase"/>
    <property type="match status" value="1"/>
</dbReference>
<dbReference type="InterPro" id="IPR014033">
    <property type="entry name" value="Arginase"/>
</dbReference>
<comment type="catalytic activity">
    <reaction evidence="8 10">
        <text>L-arginine + H2O = urea + L-ornithine</text>
        <dbReference type="Rhea" id="RHEA:20569"/>
        <dbReference type="ChEBI" id="CHEBI:15377"/>
        <dbReference type="ChEBI" id="CHEBI:16199"/>
        <dbReference type="ChEBI" id="CHEBI:32682"/>
        <dbReference type="ChEBI" id="CHEBI:46911"/>
        <dbReference type="EC" id="3.5.3.1"/>
    </reaction>
</comment>
<dbReference type="InterPro" id="IPR006035">
    <property type="entry name" value="Ureohydrolase"/>
</dbReference>
<dbReference type="VEuPathDB" id="PlasmoDB:PY17X_0417600"/>
<keyword evidence="6 10" id="KW-0378">Hydrolase</keyword>
<evidence type="ECO:0000256" key="7">
    <source>
        <dbReference type="ARBA" id="ARBA00023211"/>
    </source>
</evidence>
<dbReference type="GO" id="GO:0006525">
    <property type="term" value="P:arginine metabolic process"/>
    <property type="evidence" value="ECO:0007669"/>
    <property type="project" value="UniProtKB-KW"/>
</dbReference>
<name>A0A4V0KG76_PLAYE</name>
<dbReference type="InterPro" id="IPR023696">
    <property type="entry name" value="Ureohydrolase_dom_sf"/>
</dbReference>
<dbReference type="GO" id="GO:0005634">
    <property type="term" value="C:nucleus"/>
    <property type="evidence" value="ECO:0007669"/>
    <property type="project" value="TreeGrafter"/>
</dbReference>
<dbReference type="GO" id="GO:0004053">
    <property type="term" value="F:arginase activity"/>
    <property type="evidence" value="ECO:0007669"/>
    <property type="project" value="UniProtKB-EC"/>
</dbReference>
<dbReference type="SUPFAM" id="SSF52768">
    <property type="entry name" value="Arginase/deacetylase"/>
    <property type="match status" value="1"/>
</dbReference>
<dbReference type="Pfam" id="PF00491">
    <property type="entry name" value="Arginase"/>
    <property type="match status" value="1"/>
</dbReference>
<keyword evidence="4 10" id="KW-0056">Arginine metabolism</keyword>
<dbReference type="EMBL" id="LM993658">
    <property type="protein sequence ID" value="VTZ73444.1"/>
    <property type="molecule type" value="Genomic_DNA"/>
</dbReference>
<sequence>MYECIQNYLTKHIDEQNIYVKKCVSIIGSPLAAGQSLGGVNKACDNLRQLGLYDVIKAMGWKYNDIGNIGESISINTFLNSANAEKGIKKEAEKEAEKGAKKEAEKEAEKGAKINGNESNYYSNIKNAQVIGKFSEQLFQIMSSEIKKKNFILNIGGDHGVAFSSILATLQTYKNLKVIWIDAHGDINIPETSPSGNYHGMSLAHVLGLFKKKVPHFEWSENLLHLKPENVAIIGIRDIDKYEKIILKNCNINYYTMFDIDKKGIYNIICEALNKIDPDQNSPIHISLDIDSVDSIYAPGTGTIAKGGLNYREINLLMKSISDTKRVVSMDIVEYNPLLDENDKAVHGDSLPIDPNATKTGKLCLELIARVLGNDIV</sequence>
<dbReference type="PANTHER" id="PTHR43782">
    <property type="entry name" value="ARGINASE"/>
    <property type="match status" value="1"/>
</dbReference>
<accession>A0A4V0KG76</accession>
<comment type="pathway">
    <text evidence="1">Nitrogen metabolism; urea cycle; L-ornithine and urea from L-arginine: step 1/1.</text>
</comment>
<dbReference type="VEuPathDB" id="PlasmoDB:Py17XNL_000403996"/>
<evidence type="ECO:0000313" key="12">
    <source>
        <dbReference type="Proteomes" id="UP000072874"/>
    </source>
</evidence>
<evidence type="ECO:0000256" key="8">
    <source>
        <dbReference type="ARBA" id="ARBA00047391"/>
    </source>
</evidence>
<protein>
    <recommendedName>
        <fullName evidence="3 10">Arginase</fullName>
        <ecNumber evidence="2 10">3.5.3.1</ecNumber>
    </recommendedName>
</protein>
<evidence type="ECO:0000256" key="2">
    <source>
        <dbReference type="ARBA" id="ARBA00012168"/>
    </source>
</evidence>